<dbReference type="NCBIfam" id="TIGR01726">
    <property type="entry name" value="HEQRo_perm_3TM"/>
    <property type="match status" value="1"/>
</dbReference>
<dbReference type="InterPro" id="IPR035906">
    <property type="entry name" value="MetI-like_sf"/>
</dbReference>
<dbReference type="RefSeq" id="WP_084400299.1">
    <property type="nucleotide sequence ID" value="NZ_BDCO01000002.1"/>
</dbReference>
<comment type="subcellular location">
    <subcellularLocation>
        <location evidence="2">Cell inner membrane</location>
        <topology evidence="2">Multi-pass membrane protein</topology>
    </subcellularLocation>
    <subcellularLocation>
        <location evidence="10">Cell membrane</location>
        <topology evidence="10">Multi-pass membrane protein</topology>
    </subcellularLocation>
</comment>
<dbReference type="SMART" id="SM00062">
    <property type="entry name" value="PBPb"/>
    <property type="match status" value="1"/>
</dbReference>
<dbReference type="InterPro" id="IPR001638">
    <property type="entry name" value="Solute-binding_3/MltF_N"/>
</dbReference>
<dbReference type="InParanoid" id="A0A146G8P8"/>
<dbReference type="InterPro" id="IPR000515">
    <property type="entry name" value="MetI-like"/>
</dbReference>
<evidence type="ECO:0000256" key="5">
    <source>
        <dbReference type="ARBA" id="ARBA00022475"/>
    </source>
</evidence>
<dbReference type="SUPFAM" id="SSF161098">
    <property type="entry name" value="MetI-like"/>
    <property type="match status" value="1"/>
</dbReference>
<dbReference type="GO" id="GO:0043190">
    <property type="term" value="C:ATP-binding cassette (ABC) transporter complex"/>
    <property type="evidence" value="ECO:0007669"/>
    <property type="project" value="InterPro"/>
</dbReference>
<feature type="transmembrane region" description="Helical" evidence="10">
    <location>
        <begin position="288"/>
        <end position="320"/>
    </location>
</feature>
<dbReference type="STRING" id="690879.TSACC_21411"/>
<gene>
    <name evidence="13" type="ORF">TSACC_21411</name>
</gene>
<dbReference type="InterPro" id="IPR043429">
    <property type="entry name" value="ArtM/GltK/GlnP/TcyL/YhdX-like"/>
</dbReference>
<evidence type="ECO:0000256" key="10">
    <source>
        <dbReference type="RuleBase" id="RU363032"/>
    </source>
</evidence>
<keyword evidence="8 10" id="KW-1133">Transmembrane helix</keyword>
<accession>A0A146G8P8</accession>
<keyword evidence="5" id="KW-1003">Cell membrane</keyword>
<protein>
    <submittedName>
        <fullName evidence="13">Polar amino acid transport system substrate-binding protein</fullName>
    </submittedName>
</protein>
<dbReference type="Gene3D" id="1.10.3720.10">
    <property type="entry name" value="MetI-like"/>
    <property type="match status" value="1"/>
</dbReference>
<name>A0A146G8P8_TERSA</name>
<dbReference type="Gene3D" id="3.40.190.10">
    <property type="entry name" value="Periplasmic binding protein-like II"/>
    <property type="match status" value="2"/>
</dbReference>
<keyword evidence="7" id="KW-0029">Amino-acid transport</keyword>
<dbReference type="EMBL" id="BDCO01000002">
    <property type="protein sequence ID" value="GAT33006.1"/>
    <property type="molecule type" value="Genomic_DNA"/>
</dbReference>
<evidence type="ECO:0000256" key="7">
    <source>
        <dbReference type="ARBA" id="ARBA00022970"/>
    </source>
</evidence>
<dbReference type="CDD" id="cd13530">
    <property type="entry name" value="PBP2_peptides_like"/>
    <property type="match status" value="1"/>
</dbReference>
<feature type="domain" description="ABC transmembrane type-1" evidence="12">
    <location>
        <begin position="296"/>
        <end position="493"/>
    </location>
</feature>
<feature type="transmembrane region" description="Helical" evidence="10">
    <location>
        <begin position="332"/>
        <end position="355"/>
    </location>
</feature>
<dbReference type="Pfam" id="PF00497">
    <property type="entry name" value="SBP_bac_3"/>
    <property type="match status" value="1"/>
</dbReference>
<evidence type="ECO:0000313" key="14">
    <source>
        <dbReference type="Proteomes" id="UP000076023"/>
    </source>
</evidence>
<dbReference type="PANTHER" id="PTHR30614">
    <property type="entry name" value="MEMBRANE COMPONENT OF AMINO ACID ABC TRANSPORTER"/>
    <property type="match status" value="1"/>
</dbReference>
<comment type="function">
    <text evidence="1">Part of the binding-protein-dependent transport system for glutamine; probably responsible for the translocation of the substrate across the membrane.</text>
</comment>
<reference evidence="14" key="1">
    <citation type="journal article" date="2017" name="Genome Announc.">
        <title>Draft Genome Sequence of Terrimicrobium sacchariphilum NM-5T, a Facultative Anaerobic Soil Bacterium of the Class Spartobacteria.</title>
        <authorList>
            <person name="Qiu Y.L."/>
            <person name="Tourlousse D.M."/>
            <person name="Matsuura N."/>
            <person name="Ohashi A."/>
            <person name="Sekiguchi Y."/>
        </authorList>
    </citation>
    <scope>NUCLEOTIDE SEQUENCE [LARGE SCALE GENOMIC DNA]</scope>
    <source>
        <strain evidence="14">NM-5</strain>
    </source>
</reference>
<evidence type="ECO:0000256" key="2">
    <source>
        <dbReference type="ARBA" id="ARBA00004429"/>
    </source>
</evidence>
<evidence type="ECO:0000256" key="4">
    <source>
        <dbReference type="ARBA" id="ARBA00022448"/>
    </source>
</evidence>
<comment type="similarity">
    <text evidence="3">Belongs to the binding-protein-dependent transport system permease family. HisMQ subfamily.</text>
</comment>
<comment type="caution">
    <text evidence="13">The sequence shown here is derived from an EMBL/GenBank/DDBJ whole genome shotgun (WGS) entry which is preliminary data.</text>
</comment>
<dbReference type="OrthoDB" id="9774451at2"/>
<evidence type="ECO:0000256" key="3">
    <source>
        <dbReference type="ARBA" id="ARBA00010072"/>
    </source>
</evidence>
<keyword evidence="9 10" id="KW-0472">Membrane</keyword>
<dbReference type="GO" id="GO:0006865">
    <property type="term" value="P:amino acid transport"/>
    <property type="evidence" value="ECO:0007669"/>
    <property type="project" value="UniProtKB-KW"/>
</dbReference>
<dbReference type="CDD" id="cd06261">
    <property type="entry name" value="TM_PBP2"/>
    <property type="match status" value="1"/>
</dbReference>
<evidence type="ECO:0000259" key="12">
    <source>
        <dbReference type="PROSITE" id="PS50928"/>
    </source>
</evidence>
<feature type="transmembrane region" description="Helical" evidence="10">
    <location>
        <begin position="367"/>
        <end position="388"/>
    </location>
</feature>
<feature type="chain" id="PRO_5007524583" evidence="11">
    <location>
        <begin position="19"/>
        <end position="525"/>
    </location>
</feature>
<dbReference type="PANTHER" id="PTHR30614:SF20">
    <property type="entry name" value="GLUTAMINE TRANSPORT SYSTEM PERMEASE PROTEIN GLNP"/>
    <property type="match status" value="1"/>
</dbReference>
<keyword evidence="14" id="KW-1185">Reference proteome</keyword>
<dbReference type="InterPro" id="IPR010065">
    <property type="entry name" value="AA_ABC_transptr_permease_3TM"/>
</dbReference>
<dbReference type="PROSITE" id="PS50928">
    <property type="entry name" value="ABC_TM1"/>
    <property type="match status" value="1"/>
</dbReference>
<evidence type="ECO:0000256" key="11">
    <source>
        <dbReference type="SAM" id="SignalP"/>
    </source>
</evidence>
<proteinExistence type="inferred from homology"/>
<evidence type="ECO:0000256" key="1">
    <source>
        <dbReference type="ARBA" id="ARBA00003159"/>
    </source>
</evidence>
<sequence length="525" mass="57676">MLRLLASILLCTAALATAQESAPQPVLRWAADPDSNAPYTFYDSSNKLTGFEYEIINAIAQRMGRKAEFIQNDWDGLIPGLGRGMYDVVICGIEITPDKAGEVLFSNPYYVTFEQLVDRKGTPPITSLDQLSGKQIGTLDQTAALAMLEKTPGVEAKTYDEEINAYQDTANGRLFGVLLDYPIAKYYAAPNPNLQFSGPPFGQIVYGIAIKKGNTQLQQELNAALQQVIESGEMRDILSRWGLWTPTVAGAFGQPEEPSLPDTSYKAFVASHSEHASLSTKLQQYWNYWPLLLNAAILTIEISLVGMALAIAVGFTLALMRVFGPWPLRWLATLYIEIVRGTPLLIQLLFIFYGLSQLGTVLGHPELNIKLSPFIAGVLGLGLNYAAYEAENYRAGLLAIPKGQMEAARALGMTHFQGLRFVVIPQSFRLVLPPVTNDFISLLKDSSLVSMVTLVELTGAYQRIATQTFDFFGPGILVAIIYLLIGLPFVRLARYTEQTLAVDQRRPGQKPGIVPGFIKIGKASR</sequence>
<organism evidence="13 14">
    <name type="scientific">Terrimicrobium sacchariphilum</name>
    <dbReference type="NCBI Taxonomy" id="690879"/>
    <lineage>
        <taxon>Bacteria</taxon>
        <taxon>Pseudomonadati</taxon>
        <taxon>Verrucomicrobiota</taxon>
        <taxon>Terrimicrobiia</taxon>
        <taxon>Terrimicrobiales</taxon>
        <taxon>Terrimicrobiaceae</taxon>
        <taxon>Terrimicrobium</taxon>
    </lineage>
</organism>
<dbReference type="InterPro" id="IPR001320">
    <property type="entry name" value="Iontro_rcpt_C"/>
</dbReference>
<evidence type="ECO:0000313" key="13">
    <source>
        <dbReference type="EMBL" id="GAT33006.1"/>
    </source>
</evidence>
<dbReference type="AlphaFoldDB" id="A0A146G8P8"/>
<keyword evidence="6 10" id="KW-0812">Transmembrane</keyword>
<dbReference type="SUPFAM" id="SSF53850">
    <property type="entry name" value="Periplasmic binding protein-like II"/>
    <property type="match status" value="1"/>
</dbReference>
<dbReference type="Pfam" id="PF00528">
    <property type="entry name" value="BPD_transp_1"/>
    <property type="match status" value="1"/>
</dbReference>
<feature type="signal peptide" evidence="11">
    <location>
        <begin position="1"/>
        <end position="18"/>
    </location>
</feature>
<evidence type="ECO:0000256" key="6">
    <source>
        <dbReference type="ARBA" id="ARBA00022692"/>
    </source>
</evidence>
<evidence type="ECO:0000256" key="8">
    <source>
        <dbReference type="ARBA" id="ARBA00022989"/>
    </source>
</evidence>
<keyword evidence="11" id="KW-0732">Signal</keyword>
<keyword evidence="4 10" id="KW-0813">Transport</keyword>
<evidence type="ECO:0000256" key="9">
    <source>
        <dbReference type="ARBA" id="ARBA00023136"/>
    </source>
</evidence>
<dbReference type="GO" id="GO:0015276">
    <property type="term" value="F:ligand-gated monoatomic ion channel activity"/>
    <property type="evidence" value="ECO:0007669"/>
    <property type="project" value="InterPro"/>
</dbReference>
<feature type="transmembrane region" description="Helical" evidence="10">
    <location>
        <begin position="471"/>
        <end position="490"/>
    </location>
</feature>
<dbReference type="Proteomes" id="UP000076023">
    <property type="component" value="Unassembled WGS sequence"/>
</dbReference>
<dbReference type="SMART" id="SM00079">
    <property type="entry name" value="PBPe"/>
    <property type="match status" value="1"/>
</dbReference>